<reference evidence="1 2" key="1">
    <citation type="submission" date="2020-03" db="EMBL/GenBank/DDBJ databases">
        <title>WGS of the type strain of Planosporangium spp.</title>
        <authorList>
            <person name="Thawai C."/>
        </authorList>
    </citation>
    <scope>NUCLEOTIDE SEQUENCE [LARGE SCALE GENOMIC DNA]</scope>
    <source>
        <strain evidence="1 2">TBRC 5610</strain>
    </source>
</reference>
<comment type="caution">
    <text evidence="1">The sequence shown here is derived from an EMBL/GenBank/DDBJ whole genome shotgun (WGS) entry which is preliminary data.</text>
</comment>
<protein>
    <submittedName>
        <fullName evidence="1">Uncharacterized protein</fullName>
    </submittedName>
</protein>
<accession>A0ABX0Y0M2</accession>
<sequence length="148" mass="15700">MTTVVVAVSAVDAVESPAEAATALADLAVDHEVAMVYGYDPATPFRLHRLLHALRTRLPRFRFVAVFVDPHPDTRPVDCDLLGELVNDGAFALAVVPAPDPTATAAAVAACLAANAVLRLEHDRARGVLLRTLGEPTSRQTLGEPTSR</sequence>
<dbReference type="RefSeq" id="WP_167925926.1">
    <property type="nucleotide sequence ID" value="NZ_JAATVY010000009.1"/>
</dbReference>
<organism evidence="1 2">
    <name type="scientific">Planosporangium thailandense</name>
    <dbReference type="NCBI Taxonomy" id="765197"/>
    <lineage>
        <taxon>Bacteria</taxon>
        <taxon>Bacillati</taxon>
        <taxon>Actinomycetota</taxon>
        <taxon>Actinomycetes</taxon>
        <taxon>Micromonosporales</taxon>
        <taxon>Micromonosporaceae</taxon>
        <taxon>Planosporangium</taxon>
    </lineage>
</organism>
<gene>
    <name evidence="1" type="ORF">HC031_15055</name>
</gene>
<dbReference type="EMBL" id="JAATVY010000009">
    <property type="protein sequence ID" value="NJC71022.1"/>
    <property type="molecule type" value="Genomic_DNA"/>
</dbReference>
<name>A0ABX0Y0M2_9ACTN</name>
<dbReference type="Proteomes" id="UP000722989">
    <property type="component" value="Unassembled WGS sequence"/>
</dbReference>
<evidence type="ECO:0000313" key="1">
    <source>
        <dbReference type="EMBL" id="NJC71022.1"/>
    </source>
</evidence>
<proteinExistence type="predicted"/>
<evidence type="ECO:0000313" key="2">
    <source>
        <dbReference type="Proteomes" id="UP000722989"/>
    </source>
</evidence>
<keyword evidence="2" id="KW-1185">Reference proteome</keyword>